<dbReference type="InterPro" id="IPR024887">
    <property type="entry name" value="Ashwin"/>
</dbReference>
<evidence type="ECO:0008006" key="4">
    <source>
        <dbReference type="Google" id="ProtNLM"/>
    </source>
</evidence>
<comment type="caution">
    <text evidence="2">The sequence shown here is derived from an EMBL/GenBank/DDBJ whole genome shotgun (WGS) entry which is preliminary data.</text>
</comment>
<proteinExistence type="predicted"/>
<reference evidence="2" key="1">
    <citation type="submission" date="2021-02" db="EMBL/GenBank/DDBJ databases">
        <authorList>
            <person name="Nowell W R."/>
        </authorList>
    </citation>
    <scope>NUCLEOTIDE SEQUENCE</scope>
</reference>
<evidence type="ECO:0000256" key="1">
    <source>
        <dbReference type="SAM" id="MobiDB-lite"/>
    </source>
</evidence>
<protein>
    <recommendedName>
        <fullName evidence="4">Ashwin</fullName>
    </recommendedName>
</protein>
<dbReference type="GO" id="GO:0072669">
    <property type="term" value="C:tRNA-splicing ligase complex"/>
    <property type="evidence" value="ECO:0007669"/>
    <property type="project" value="InterPro"/>
</dbReference>
<feature type="compositionally biased region" description="Polar residues" evidence="1">
    <location>
        <begin position="114"/>
        <end position="124"/>
    </location>
</feature>
<organism evidence="2 3">
    <name type="scientific">Adineta steineri</name>
    <dbReference type="NCBI Taxonomy" id="433720"/>
    <lineage>
        <taxon>Eukaryota</taxon>
        <taxon>Metazoa</taxon>
        <taxon>Spiralia</taxon>
        <taxon>Gnathifera</taxon>
        <taxon>Rotifera</taxon>
        <taxon>Eurotatoria</taxon>
        <taxon>Bdelloidea</taxon>
        <taxon>Adinetida</taxon>
        <taxon>Adinetidae</taxon>
        <taxon>Adineta</taxon>
    </lineage>
</organism>
<feature type="compositionally biased region" description="Polar residues" evidence="1">
    <location>
        <begin position="87"/>
        <end position="101"/>
    </location>
</feature>
<dbReference type="OrthoDB" id="10071059at2759"/>
<evidence type="ECO:0000313" key="2">
    <source>
        <dbReference type="EMBL" id="CAF0920100.1"/>
    </source>
</evidence>
<sequence>MNIDLTHPEILTIEQLKKYLIKFVGPDVTNDKYELIQLFYKYIAPLPQRKFRTNRLGTILTQNQRQFGGEKRPLSPDIQNGDKISKCKSQPPVNGLDSQPQGEKHESDRGIYTITMQKSANKNTAPIKLKRPTSTTTTTTTATSDEETTKRIKLDDTNA</sequence>
<dbReference type="Proteomes" id="UP000663891">
    <property type="component" value="Unassembled WGS sequence"/>
</dbReference>
<dbReference type="EMBL" id="CAJNON010000074">
    <property type="protein sequence ID" value="CAF0920100.1"/>
    <property type="molecule type" value="Genomic_DNA"/>
</dbReference>
<feature type="compositionally biased region" description="Low complexity" evidence="1">
    <location>
        <begin position="133"/>
        <end position="143"/>
    </location>
</feature>
<dbReference type="Pfam" id="PF15323">
    <property type="entry name" value="Ashwin"/>
    <property type="match status" value="1"/>
</dbReference>
<gene>
    <name evidence="2" type="ORF">VCS650_LOCUS10324</name>
</gene>
<feature type="compositionally biased region" description="Basic and acidic residues" evidence="1">
    <location>
        <begin position="147"/>
        <end position="159"/>
    </location>
</feature>
<dbReference type="GO" id="GO:0048598">
    <property type="term" value="P:embryonic morphogenesis"/>
    <property type="evidence" value="ECO:0007669"/>
    <property type="project" value="InterPro"/>
</dbReference>
<evidence type="ECO:0000313" key="3">
    <source>
        <dbReference type="Proteomes" id="UP000663891"/>
    </source>
</evidence>
<name>A0A814AY44_9BILA</name>
<dbReference type="AlphaFoldDB" id="A0A814AY44"/>
<feature type="region of interest" description="Disordered" evidence="1">
    <location>
        <begin position="62"/>
        <end position="159"/>
    </location>
</feature>
<accession>A0A814AY44</accession>